<accession>A0A953J1N8</accession>
<dbReference type="EMBL" id="JAIOIV010000003">
    <property type="protein sequence ID" value="MBZ0154618.1"/>
    <property type="molecule type" value="Genomic_DNA"/>
</dbReference>
<dbReference type="AlphaFoldDB" id="A0A953J1N8"/>
<protein>
    <submittedName>
        <fullName evidence="1">Type II secretion system protein GspN</fullName>
    </submittedName>
</protein>
<reference evidence="1" key="1">
    <citation type="journal article" date="2021" name="bioRxiv">
        <title>Unraveling nitrogen, sulfur and carbon metabolic pathways and microbial community transcriptional responses to substrate deprivation and toxicity stresses in a bioreactor mimicking anoxic brackish coastal sediment conditions.</title>
        <authorList>
            <person name="Martins P.D."/>
            <person name="Echeveste M.J."/>
            <person name="Arshad A."/>
            <person name="Kurth J."/>
            <person name="Ouboter H."/>
            <person name="Jetten M.S.M."/>
            <person name="Welte C.U."/>
        </authorList>
    </citation>
    <scope>NUCLEOTIDE SEQUENCE</scope>
    <source>
        <strain evidence="1">MAG_39</strain>
    </source>
</reference>
<evidence type="ECO:0000313" key="1">
    <source>
        <dbReference type="EMBL" id="MBZ0154618.1"/>
    </source>
</evidence>
<dbReference type="InterPro" id="IPR030925">
    <property type="entry name" value="T2SS_GspN_Lepto"/>
</dbReference>
<dbReference type="NCBIfam" id="TIGR04411">
    <property type="entry name" value="T2SS_GspN_Lepto"/>
    <property type="match status" value="1"/>
</dbReference>
<gene>
    <name evidence="1" type="primary">gspN</name>
    <name evidence="1" type="ORF">K8I29_00195</name>
</gene>
<reference evidence="1" key="2">
    <citation type="submission" date="2021-08" db="EMBL/GenBank/DDBJ databases">
        <authorList>
            <person name="Dalcin Martins P."/>
        </authorList>
    </citation>
    <scope>NUCLEOTIDE SEQUENCE</scope>
    <source>
        <strain evidence="1">MAG_39</strain>
    </source>
</reference>
<name>A0A953J1N8_9BACT</name>
<evidence type="ECO:0000313" key="2">
    <source>
        <dbReference type="Proteomes" id="UP000705867"/>
    </source>
</evidence>
<sequence>MKLFLSIAAGLLLFALGIWSIALPEEALVEKLERSVNGGGFTLEISGFRKGLLYTFQCRSVVLRRGETPVFSMENLRGAVHILSLFRLKLPISFEAESGGGKATGRAELLGARRQVHLALEGADMAAVPFFAVAGLKGRGALSGKLSLEAERGELTFSLQKARMEKGSFMGVSVPFEVFHTVRCALVLARNSLTVHSLVMEGKGIYARVKGSFAGAAPDAVLEIMPDASFEDSGGLLPFLTMYKVSPGYYVIPLRSGFFLQ</sequence>
<proteinExistence type="predicted"/>
<comment type="caution">
    <text evidence="1">The sequence shown here is derived from an EMBL/GenBank/DDBJ whole genome shotgun (WGS) entry which is preliminary data.</text>
</comment>
<organism evidence="1 2">
    <name type="scientific">Candidatus Nitrobium versatile</name>
    <dbReference type="NCBI Taxonomy" id="2884831"/>
    <lineage>
        <taxon>Bacteria</taxon>
        <taxon>Pseudomonadati</taxon>
        <taxon>Nitrospirota</taxon>
        <taxon>Nitrospiria</taxon>
        <taxon>Nitrospirales</taxon>
        <taxon>Nitrospiraceae</taxon>
        <taxon>Candidatus Nitrobium</taxon>
    </lineage>
</organism>
<dbReference type="Proteomes" id="UP000705867">
    <property type="component" value="Unassembled WGS sequence"/>
</dbReference>